<evidence type="ECO:0000313" key="8">
    <source>
        <dbReference type="Proteomes" id="UP000284177"/>
    </source>
</evidence>
<comment type="similarity">
    <text evidence="2 6">Belongs to the 4-toluene sulfonate uptake permease (TSUP) (TC 2.A.102) family.</text>
</comment>
<evidence type="ECO:0000256" key="2">
    <source>
        <dbReference type="ARBA" id="ARBA00009142"/>
    </source>
</evidence>
<dbReference type="PANTHER" id="PTHR43701:SF2">
    <property type="entry name" value="MEMBRANE TRANSPORTER PROTEIN YJNA-RELATED"/>
    <property type="match status" value="1"/>
</dbReference>
<evidence type="ECO:0000256" key="4">
    <source>
        <dbReference type="ARBA" id="ARBA00022989"/>
    </source>
</evidence>
<name>A0A419TB22_9FIRM</name>
<proteinExistence type="inferred from homology"/>
<evidence type="ECO:0000313" key="7">
    <source>
        <dbReference type="EMBL" id="RKD34676.1"/>
    </source>
</evidence>
<gene>
    <name evidence="7" type="ORF">BET03_02290</name>
</gene>
<keyword evidence="6" id="KW-1003">Cell membrane</keyword>
<feature type="transmembrane region" description="Helical" evidence="6">
    <location>
        <begin position="12"/>
        <end position="42"/>
    </location>
</feature>
<evidence type="ECO:0000256" key="3">
    <source>
        <dbReference type="ARBA" id="ARBA00022692"/>
    </source>
</evidence>
<comment type="subcellular location">
    <subcellularLocation>
        <location evidence="6">Cell membrane</location>
        <topology evidence="6">Multi-pass membrane protein</topology>
    </subcellularLocation>
    <subcellularLocation>
        <location evidence="1">Membrane</location>
        <topology evidence="1">Multi-pass membrane protein</topology>
    </subcellularLocation>
</comment>
<dbReference type="EMBL" id="MCIB01000001">
    <property type="protein sequence ID" value="RKD34676.1"/>
    <property type="molecule type" value="Genomic_DNA"/>
</dbReference>
<sequence length="121" mass="13096">MYLIKKYSKFIIIGLITGMVNGLFGSGGGTIIVPALVFLIGIEDHKAHATAISIIFPLTIVSTFIYFTHDMLRLNIAIVVGLGGSIGAYIGARLLNKVPSKILRKAFGIFMIIAAIRMMIK</sequence>
<feature type="transmembrane region" description="Helical" evidence="6">
    <location>
        <begin position="102"/>
        <end position="120"/>
    </location>
</feature>
<evidence type="ECO:0000256" key="6">
    <source>
        <dbReference type="RuleBase" id="RU363041"/>
    </source>
</evidence>
<feature type="transmembrane region" description="Helical" evidence="6">
    <location>
        <begin position="74"/>
        <end position="96"/>
    </location>
</feature>
<dbReference type="AlphaFoldDB" id="A0A419TB22"/>
<keyword evidence="5 6" id="KW-0472">Membrane</keyword>
<protein>
    <recommendedName>
        <fullName evidence="6">Probable membrane transporter protein</fullName>
    </recommendedName>
</protein>
<dbReference type="GO" id="GO:0005886">
    <property type="term" value="C:plasma membrane"/>
    <property type="evidence" value="ECO:0007669"/>
    <property type="project" value="UniProtKB-SubCell"/>
</dbReference>
<keyword evidence="4 6" id="KW-1133">Transmembrane helix</keyword>
<dbReference type="InterPro" id="IPR051598">
    <property type="entry name" value="TSUP/Inactive_protease-like"/>
</dbReference>
<dbReference type="OrthoDB" id="9791444at2"/>
<dbReference type="Proteomes" id="UP000284177">
    <property type="component" value="Unassembled WGS sequence"/>
</dbReference>
<dbReference type="InterPro" id="IPR002781">
    <property type="entry name" value="TM_pro_TauE-like"/>
</dbReference>
<keyword evidence="8" id="KW-1185">Reference proteome</keyword>
<evidence type="ECO:0000256" key="1">
    <source>
        <dbReference type="ARBA" id="ARBA00004141"/>
    </source>
</evidence>
<keyword evidence="3 6" id="KW-0812">Transmembrane</keyword>
<evidence type="ECO:0000256" key="5">
    <source>
        <dbReference type="ARBA" id="ARBA00023136"/>
    </source>
</evidence>
<comment type="caution">
    <text evidence="7">The sequence shown here is derived from an EMBL/GenBank/DDBJ whole genome shotgun (WGS) entry which is preliminary data.</text>
</comment>
<accession>A0A419TB22</accession>
<organism evidence="7 8">
    <name type="scientific">Thermohalobacter berrensis</name>
    <dbReference type="NCBI Taxonomy" id="99594"/>
    <lineage>
        <taxon>Bacteria</taxon>
        <taxon>Bacillati</taxon>
        <taxon>Bacillota</taxon>
        <taxon>Tissierellia</taxon>
        <taxon>Tissierellales</taxon>
        <taxon>Thermohalobacteraceae</taxon>
        <taxon>Thermohalobacter</taxon>
    </lineage>
</organism>
<dbReference type="PANTHER" id="PTHR43701">
    <property type="entry name" value="MEMBRANE TRANSPORTER PROTEIN MJ0441-RELATED"/>
    <property type="match status" value="1"/>
</dbReference>
<feature type="transmembrane region" description="Helical" evidence="6">
    <location>
        <begin position="48"/>
        <end position="67"/>
    </location>
</feature>
<dbReference type="Pfam" id="PF01925">
    <property type="entry name" value="TauE"/>
    <property type="match status" value="1"/>
</dbReference>
<reference evidence="7 8" key="1">
    <citation type="submission" date="2016-08" db="EMBL/GenBank/DDBJ databases">
        <title>Novel Firmicutes and Novel Genomes.</title>
        <authorList>
            <person name="Poppleton D.I."/>
            <person name="Gribaldo S."/>
        </authorList>
    </citation>
    <scope>NUCLEOTIDE SEQUENCE [LARGE SCALE GENOMIC DNA]</scope>
    <source>
        <strain evidence="7 8">CTT3</strain>
    </source>
</reference>